<name>A0A8H4ZCT1_9HYPO</name>
<sequence>MPAPPRPSRGPPPSSKQDEDLWKAYAKALQARFFSNLDTKNDIFYAAPIGMMGIPGGDNIPQEITNKGVYDIGDVLLQLDRPVFAAGSQKYSQRLQNALGAVRLGQNRDMGAEKRMNDIQAKVRKLNAMYTEMRQKAMEGYMADEDKGNMPFRQWVTMNYPSFVALSQEKQAAVANEASLRAQLGGPAAGQLNRQIQRLLSACELDGEYPGLNMPCAPSFGNIVDGSSDLPQENVKLLSPAYTINNSYRDTVQNWIRGSTSENKLNLAFSINDAKSDNWDKFGLVNVNAIAGYSTFFKVSYVQDHQKKEEFILAQDVGSELSVQLSAAEAGIFTVKPGDWDVPNIMEEYPEFQPAIARDIGPAARVDQVILAYKVAMKLSLPLNVAERVGDLTHKAKSTGGSVSFFGFEIGFGGGSKDEVNISGSSIEIRKDLGYPVLLGVKGKKLPGLPNTTDGKWTDLELVKIEVTQNTSVPCDHMEEQYLLHQLENTPFACSSLIRLSGGSANYVYRGILIHAMPTIDYARNMESVIVKYSLDHVPGNSEFKLDLSRCSSLVTMKVKIPVTYFLDLNAHRGIAVQQDFHHSTDVASLIRSTELSGLWKRSQALATSQEVGRWLCHFHEWASEPQQADFRSEIGCNGPIQRLKHKVTYGAFIDVLKNFPDILEKNFGVLVRVKEQAELELQDLISGKDGLNRGMIHGDCWMGNVLLSTYTPAPNGRDTAADIILIDWEMCQFGHRAYDLGHMIGDLYEAYHFHDSDIALTMIRGFIDGYREIDDDMAFRTAVHTGVQLLGWYNRRAPSDAVKGTEEQILSAAKISTRFIVGGWEREKPWFQGTPLAPLFHSNT</sequence>
<accession>A0A8H4ZCT1</accession>
<feature type="domain" description="Aminoglycoside phosphotransferase" evidence="1">
    <location>
        <begin position="573"/>
        <end position="750"/>
    </location>
</feature>
<evidence type="ECO:0000259" key="1">
    <source>
        <dbReference type="Pfam" id="PF01636"/>
    </source>
</evidence>
<proteinExistence type="predicted"/>
<dbReference type="EMBL" id="JABEVY010000181">
    <property type="protein sequence ID" value="KAF5244013.1"/>
    <property type="molecule type" value="Genomic_DNA"/>
</dbReference>
<dbReference type="Pfam" id="PF01636">
    <property type="entry name" value="APH"/>
    <property type="match status" value="1"/>
</dbReference>
<dbReference type="Gene3D" id="3.90.1200.10">
    <property type="match status" value="1"/>
</dbReference>
<dbReference type="InterPro" id="IPR011009">
    <property type="entry name" value="Kinase-like_dom_sf"/>
</dbReference>
<protein>
    <recommendedName>
        <fullName evidence="1">Aminoglycoside phosphotransferase domain-containing protein</fullName>
    </recommendedName>
</protein>
<gene>
    <name evidence="2" type="ORF">FANTH_7879</name>
</gene>
<keyword evidence="3" id="KW-1185">Reference proteome</keyword>
<dbReference type="Proteomes" id="UP000573603">
    <property type="component" value="Unassembled WGS sequence"/>
</dbReference>
<evidence type="ECO:0000313" key="3">
    <source>
        <dbReference type="Proteomes" id="UP000573603"/>
    </source>
</evidence>
<reference evidence="2 3" key="1">
    <citation type="journal article" date="2020" name="BMC Genomics">
        <title>Correction to: Identification and distribution of gene clusters required for synthesis of sphingolipid metabolism inhibitors in diverse species of the filamentous fungus Fusarium.</title>
        <authorList>
            <person name="Kim H.S."/>
            <person name="Lohmar J.M."/>
            <person name="Busman M."/>
            <person name="Brown D.W."/>
            <person name="Naumann T.A."/>
            <person name="Divon H.H."/>
            <person name="Lysoe E."/>
            <person name="Uhlig S."/>
            <person name="Proctor R.H."/>
        </authorList>
    </citation>
    <scope>NUCLEOTIDE SEQUENCE [LARGE SCALE GENOMIC DNA]</scope>
    <source>
        <strain evidence="2 3">NRRL 25214</strain>
    </source>
</reference>
<organism evidence="2 3">
    <name type="scientific">Fusarium anthophilum</name>
    <dbReference type="NCBI Taxonomy" id="48485"/>
    <lineage>
        <taxon>Eukaryota</taxon>
        <taxon>Fungi</taxon>
        <taxon>Dikarya</taxon>
        <taxon>Ascomycota</taxon>
        <taxon>Pezizomycotina</taxon>
        <taxon>Sordariomycetes</taxon>
        <taxon>Hypocreomycetidae</taxon>
        <taxon>Hypocreales</taxon>
        <taxon>Nectriaceae</taxon>
        <taxon>Fusarium</taxon>
        <taxon>Fusarium fujikuroi species complex</taxon>
    </lineage>
</organism>
<dbReference type="AlphaFoldDB" id="A0A8H4ZCT1"/>
<dbReference type="SUPFAM" id="SSF56112">
    <property type="entry name" value="Protein kinase-like (PK-like)"/>
    <property type="match status" value="1"/>
</dbReference>
<comment type="caution">
    <text evidence="2">The sequence shown here is derived from an EMBL/GenBank/DDBJ whole genome shotgun (WGS) entry which is preliminary data.</text>
</comment>
<evidence type="ECO:0000313" key="2">
    <source>
        <dbReference type="EMBL" id="KAF5244013.1"/>
    </source>
</evidence>
<dbReference type="InterPro" id="IPR002575">
    <property type="entry name" value="Aminoglycoside_PTrfase"/>
</dbReference>